<keyword evidence="2" id="KW-1185">Reference proteome</keyword>
<dbReference type="Proteomes" id="UP000789525">
    <property type="component" value="Unassembled WGS sequence"/>
</dbReference>
<sequence>RITIRKANISQPTLIPRGAAFSLPETRATPLKESMMRKSLHKKLLGHKRNASEPTLSSQPIMSTSSRPPFEVRLRWGKVPSNNTSCPESSTSLNRAGLRRRASSVRFSLTTNPGASNDSWFVNPRDDYPCIVFEGEDANEDDDASVYSHKASSTHYLEQKPLPPIPPEYRDLLGLQLPEHTGELEPARDDNSEVRPLSTMSGVMTKEMVAAFLERIPEDEEAVDREVVVEWWDDEDTNDENTEHQSIGSDEARSAFQFFLDNFGEDFFPAHRFSAGIFSLHNTVTSTGTTNVEVTSNRASTVTPVEEVMTLSRSVPETRSMERSKHDDAIRETGAGPRRPGLEGRRLTMDEFQQQMLRNSRRSGKFFNDISDTEDLKARADDYDEDLFPMDEEADISRPIPLPERGVFSLPDTREVPLREDMMRRNLQGRASGHRRNASEPVPNVQPTPSTSSQPTSVARLRLGKAPYNTIQHSLKPGFPMGSRDPIHPRPPSSVVLGLGTRPEIPHNMRSTDLHKRWIPIMLAKPEDSQPDIVSVNDRESEDGNYVSSTDGVSIDDAVDYVLDVEYQEENAEMETALDDKSMTRPVSTYSRRMSYRVSADVAALLAGDDFLAGGEVRRDILLECDTSNQMDTTDPVFIAIHALRQGFDADYCLPSPVPEVVEGDNISVSDTIRFTEFEPPFPGHISVATEVEVPVLLSRSVPGRRMTDSSVHYGTNRGIGVGPRRPSLGDRRPSADEVEQQRKKRSAILFGDHIQVESLENFCDSEDAEYVEEPMFMMDKVED</sequence>
<dbReference type="EMBL" id="CAJVPT010009073">
    <property type="protein sequence ID" value="CAG8558130.1"/>
    <property type="molecule type" value="Genomic_DNA"/>
</dbReference>
<protein>
    <submittedName>
        <fullName evidence="1">12722_t:CDS:1</fullName>
    </submittedName>
</protein>
<evidence type="ECO:0000313" key="2">
    <source>
        <dbReference type="Proteomes" id="UP000789525"/>
    </source>
</evidence>
<comment type="caution">
    <text evidence="1">The sequence shown here is derived from an EMBL/GenBank/DDBJ whole genome shotgun (WGS) entry which is preliminary data.</text>
</comment>
<feature type="non-terminal residue" evidence="1">
    <location>
        <position position="1"/>
    </location>
</feature>
<organism evidence="1 2">
    <name type="scientific">Acaulospora colombiana</name>
    <dbReference type="NCBI Taxonomy" id="27376"/>
    <lineage>
        <taxon>Eukaryota</taxon>
        <taxon>Fungi</taxon>
        <taxon>Fungi incertae sedis</taxon>
        <taxon>Mucoromycota</taxon>
        <taxon>Glomeromycotina</taxon>
        <taxon>Glomeromycetes</taxon>
        <taxon>Diversisporales</taxon>
        <taxon>Acaulosporaceae</taxon>
        <taxon>Acaulospora</taxon>
    </lineage>
</organism>
<gene>
    <name evidence="1" type="ORF">ACOLOM_LOCUS5120</name>
</gene>
<evidence type="ECO:0000313" key="1">
    <source>
        <dbReference type="EMBL" id="CAG8558130.1"/>
    </source>
</evidence>
<proteinExistence type="predicted"/>
<name>A0ACA9LZV6_9GLOM</name>
<accession>A0ACA9LZV6</accession>
<reference evidence="1" key="1">
    <citation type="submission" date="2021-06" db="EMBL/GenBank/DDBJ databases">
        <authorList>
            <person name="Kallberg Y."/>
            <person name="Tangrot J."/>
            <person name="Rosling A."/>
        </authorList>
    </citation>
    <scope>NUCLEOTIDE SEQUENCE</scope>
    <source>
        <strain evidence="1">CL356</strain>
    </source>
</reference>